<reference evidence="1" key="1">
    <citation type="submission" date="2018-05" db="EMBL/GenBank/DDBJ databases">
        <authorList>
            <person name="Lanie J.A."/>
            <person name="Ng W.-L."/>
            <person name="Kazmierczak K.M."/>
            <person name="Andrzejewski T.M."/>
            <person name="Davidsen T.M."/>
            <person name="Wayne K.J."/>
            <person name="Tettelin H."/>
            <person name="Glass J.I."/>
            <person name="Rusch D."/>
            <person name="Podicherti R."/>
            <person name="Tsui H.-C.T."/>
            <person name="Winkler M.E."/>
        </authorList>
    </citation>
    <scope>NUCLEOTIDE SEQUENCE</scope>
</reference>
<accession>A0A382V1C2</accession>
<feature type="non-terminal residue" evidence="1">
    <location>
        <position position="36"/>
    </location>
</feature>
<evidence type="ECO:0000313" key="1">
    <source>
        <dbReference type="EMBL" id="SVD40346.1"/>
    </source>
</evidence>
<dbReference type="EMBL" id="UINC01148454">
    <property type="protein sequence ID" value="SVD40346.1"/>
    <property type="molecule type" value="Genomic_DNA"/>
</dbReference>
<organism evidence="1">
    <name type="scientific">marine metagenome</name>
    <dbReference type="NCBI Taxonomy" id="408172"/>
    <lineage>
        <taxon>unclassified sequences</taxon>
        <taxon>metagenomes</taxon>
        <taxon>ecological metagenomes</taxon>
    </lineage>
</organism>
<sequence length="36" mass="4135">MMSREEDTQVVPLKECWMHSVRLQASLLALLLTTCT</sequence>
<protein>
    <submittedName>
        <fullName evidence="1">Uncharacterized protein</fullName>
    </submittedName>
</protein>
<gene>
    <name evidence="1" type="ORF">METZ01_LOCUS393200</name>
</gene>
<name>A0A382V1C2_9ZZZZ</name>
<proteinExistence type="predicted"/>
<dbReference type="AlphaFoldDB" id="A0A382V1C2"/>